<sequence>MLHFNNRIFICSTDTNLKGITVGTKFYYSQYDGIVNASFIGRDILMGELVGMVNQQDQLEGIFNFCNYNFEFFSGTFTLTPKKLPNKSYKLHGLWVLSGDETIEHDLILEELLYNV</sequence>
<organism evidence="1 2">
    <name type="scientific">Niallia nealsonii</name>
    <dbReference type="NCBI Taxonomy" id="115979"/>
    <lineage>
        <taxon>Bacteria</taxon>
        <taxon>Bacillati</taxon>
        <taxon>Bacillota</taxon>
        <taxon>Bacilli</taxon>
        <taxon>Bacillales</taxon>
        <taxon>Bacillaceae</taxon>
        <taxon>Niallia</taxon>
    </lineage>
</organism>
<reference evidence="1 2" key="1">
    <citation type="journal article" date="2003" name="Int. J. Syst. Evol. Microbiol.">
        <title>Bacillus nealsonii sp. nov., isolated from a spacecraft-assembly facility, whose spores are gamma-radiation resistant.</title>
        <authorList>
            <person name="Venkateswaran K."/>
            <person name="Kempf M."/>
            <person name="Chen F."/>
            <person name="Satomi M."/>
            <person name="Nicholson W."/>
            <person name="Kern R."/>
        </authorList>
    </citation>
    <scope>NUCLEOTIDE SEQUENCE [LARGE SCALE GENOMIC DNA]</scope>
    <source>
        <strain evidence="1 2">FO-92</strain>
    </source>
</reference>
<dbReference type="RefSeq" id="WP_101178158.1">
    <property type="nucleotide sequence ID" value="NZ_PISE01000037.1"/>
</dbReference>
<name>A0A2N0YZD3_9BACI</name>
<gene>
    <name evidence="1" type="ORF">CWS01_15870</name>
</gene>
<protein>
    <submittedName>
        <fullName evidence="1">Uncharacterized protein</fullName>
    </submittedName>
</protein>
<dbReference type="Proteomes" id="UP000233375">
    <property type="component" value="Unassembled WGS sequence"/>
</dbReference>
<accession>A0A2N0YZD3</accession>
<dbReference type="Pfam" id="PF26421">
    <property type="entry name" value="Avidin_like"/>
    <property type="match status" value="1"/>
</dbReference>
<dbReference type="InterPro" id="IPR058595">
    <property type="entry name" value="Avidin-like"/>
</dbReference>
<evidence type="ECO:0000313" key="2">
    <source>
        <dbReference type="Proteomes" id="UP000233375"/>
    </source>
</evidence>
<dbReference type="EMBL" id="PISE01000037">
    <property type="protein sequence ID" value="PKG22608.1"/>
    <property type="molecule type" value="Genomic_DNA"/>
</dbReference>
<proteinExistence type="predicted"/>
<dbReference type="AlphaFoldDB" id="A0A2N0YZD3"/>
<keyword evidence="2" id="KW-1185">Reference proteome</keyword>
<evidence type="ECO:0000313" key="1">
    <source>
        <dbReference type="EMBL" id="PKG22608.1"/>
    </source>
</evidence>
<comment type="caution">
    <text evidence="1">The sequence shown here is derived from an EMBL/GenBank/DDBJ whole genome shotgun (WGS) entry which is preliminary data.</text>
</comment>
<dbReference type="OrthoDB" id="5684515at2"/>